<dbReference type="eggNOG" id="KOG0619">
    <property type="taxonomic scope" value="Eukaryota"/>
</dbReference>
<evidence type="ECO:0000256" key="13">
    <source>
        <dbReference type="SAM" id="SignalP"/>
    </source>
</evidence>
<evidence type="ECO:0000313" key="17">
    <source>
        <dbReference type="Proteomes" id="UP000005447"/>
    </source>
</evidence>
<evidence type="ECO:0000256" key="3">
    <source>
        <dbReference type="ARBA" id="ARBA00022614"/>
    </source>
</evidence>
<dbReference type="Gene3D" id="3.80.10.10">
    <property type="entry name" value="Ribonuclease Inhibitor"/>
    <property type="match status" value="2"/>
</dbReference>
<reference evidence="17" key="1">
    <citation type="journal article" date="2011" name="Nature">
        <title>A high-resolution map of human evolutionary constraint using 29 mammals.</title>
        <authorList>
            <person name="Lindblad-Toh K."/>
            <person name="Garber M."/>
            <person name="Zuk O."/>
            <person name="Lin M.F."/>
            <person name="Parker B.J."/>
            <person name="Washietl S."/>
            <person name="Kheradpour P."/>
            <person name="Ernst J."/>
            <person name="Jordan G."/>
            <person name="Mauceli E."/>
            <person name="Ward L.D."/>
            <person name="Lowe C.B."/>
            <person name="Holloway A.K."/>
            <person name="Clamp M."/>
            <person name="Gnerre S."/>
            <person name="Alfoldi J."/>
            <person name="Beal K."/>
            <person name="Chang J."/>
            <person name="Clawson H."/>
            <person name="Cuff J."/>
            <person name="Di Palma F."/>
            <person name="Fitzgerald S."/>
            <person name="Flicek P."/>
            <person name="Guttman M."/>
            <person name="Hubisz M.J."/>
            <person name="Jaffe D.B."/>
            <person name="Jungreis I."/>
            <person name="Kent W.J."/>
            <person name="Kostka D."/>
            <person name="Lara M."/>
            <person name="Martins A.L."/>
            <person name="Massingham T."/>
            <person name="Moltke I."/>
            <person name="Raney B.J."/>
            <person name="Rasmussen M.D."/>
            <person name="Robinson J."/>
            <person name="Stark A."/>
            <person name="Vilella A.J."/>
            <person name="Wen J."/>
            <person name="Xie X."/>
            <person name="Zody M.C."/>
            <person name="Baldwin J."/>
            <person name="Bloom T."/>
            <person name="Chin C.W."/>
            <person name="Heiman D."/>
            <person name="Nicol R."/>
            <person name="Nusbaum C."/>
            <person name="Young S."/>
            <person name="Wilkinson J."/>
            <person name="Worley K.C."/>
            <person name="Kovar C.L."/>
            <person name="Muzny D.M."/>
            <person name="Gibbs R.A."/>
            <person name="Cree A."/>
            <person name="Dihn H.H."/>
            <person name="Fowler G."/>
            <person name="Jhangiani S."/>
            <person name="Joshi V."/>
            <person name="Lee S."/>
            <person name="Lewis L.R."/>
            <person name="Nazareth L.V."/>
            <person name="Okwuonu G."/>
            <person name="Santibanez J."/>
            <person name="Warren W.C."/>
            <person name="Mardis E.R."/>
            <person name="Weinstock G.M."/>
            <person name="Wilson R.K."/>
            <person name="Delehaunty K."/>
            <person name="Dooling D."/>
            <person name="Fronik C."/>
            <person name="Fulton L."/>
            <person name="Fulton B."/>
            <person name="Graves T."/>
            <person name="Minx P."/>
            <person name="Sodergren E."/>
            <person name="Birney E."/>
            <person name="Margulies E.H."/>
            <person name="Herrero J."/>
            <person name="Green E.D."/>
            <person name="Haussler D."/>
            <person name="Siepel A."/>
            <person name="Goldman N."/>
            <person name="Pollard K.S."/>
            <person name="Pedersen J.S."/>
            <person name="Lander E.S."/>
            <person name="Kellis M."/>
        </authorList>
    </citation>
    <scope>NUCLEOTIDE SEQUENCE [LARGE SCALE GENOMIC DNA]</scope>
    <source>
        <strain evidence="17">2N</strain>
    </source>
</reference>
<evidence type="ECO:0000256" key="5">
    <source>
        <dbReference type="ARBA" id="ARBA00022729"/>
    </source>
</evidence>
<dbReference type="FunFam" id="3.80.10.10:FF:000382">
    <property type="entry name" value="Leucine rich repeats and transmembrane domains 1"/>
    <property type="match status" value="1"/>
</dbReference>
<dbReference type="STRING" id="10141.ENSCPOP00000029371"/>
<feature type="compositionally biased region" description="Pro residues" evidence="11">
    <location>
        <begin position="233"/>
        <end position="243"/>
    </location>
</feature>
<dbReference type="FunFam" id="3.80.10.10:FF:000503">
    <property type="entry name" value="Leucine rich repeats and transmembrane domains 1"/>
    <property type="match status" value="1"/>
</dbReference>
<evidence type="ECO:0000256" key="8">
    <source>
        <dbReference type="ARBA" id="ARBA00023136"/>
    </source>
</evidence>
<feature type="region of interest" description="Disordered" evidence="11">
    <location>
        <begin position="233"/>
        <end position="266"/>
    </location>
</feature>
<feature type="transmembrane region" description="Helical" evidence="12">
    <location>
        <begin position="290"/>
        <end position="321"/>
    </location>
</feature>
<evidence type="ECO:0000259" key="14">
    <source>
        <dbReference type="SMART" id="SM00013"/>
    </source>
</evidence>
<dbReference type="VEuPathDB" id="HostDB:ENSCPOG00000035248"/>
<feature type="signal peptide" evidence="13">
    <location>
        <begin position="1"/>
        <end position="20"/>
    </location>
</feature>
<keyword evidence="9" id="KW-0325">Glycoprotein</keyword>
<name>A0A286XV08_CAVPO</name>
<evidence type="ECO:0000256" key="12">
    <source>
        <dbReference type="SAM" id="Phobius"/>
    </source>
</evidence>
<feature type="region of interest" description="Disordered" evidence="11">
    <location>
        <begin position="330"/>
        <end position="350"/>
    </location>
</feature>
<evidence type="ECO:0000256" key="11">
    <source>
        <dbReference type="SAM" id="MobiDB-lite"/>
    </source>
</evidence>
<reference evidence="16" key="3">
    <citation type="submission" date="2025-09" db="UniProtKB">
        <authorList>
            <consortium name="Ensembl"/>
        </authorList>
    </citation>
    <scope>IDENTIFICATION</scope>
    <source>
        <strain evidence="16">2N</strain>
    </source>
</reference>
<feature type="domain" description="LRRNT" evidence="14">
    <location>
        <begin position="20"/>
        <end position="54"/>
    </location>
</feature>
<dbReference type="InterPro" id="IPR000483">
    <property type="entry name" value="Cys-rich_flank_reg_C"/>
</dbReference>
<dbReference type="PROSITE" id="PS51257">
    <property type="entry name" value="PROKAR_LIPOPROTEIN"/>
    <property type="match status" value="1"/>
</dbReference>
<dbReference type="SMART" id="SM00369">
    <property type="entry name" value="LRR_TYP"/>
    <property type="match status" value="4"/>
</dbReference>
<keyword evidence="5 13" id="KW-0732">Signal</keyword>
<dbReference type="GO" id="GO:0051965">
    <property type="term" value="P:positive regulation of synapse assembly"/>
    <property type="evidence" value="ECO:0007669"/>
    <property type="project" value="TreeGrafter"/>
</dbReference>
<dbReference type="OMA" id="ITAKYHR"/>
<organism evidence="16 17">
    <name type="scientific">Cavia porcellus</name>
    <name type="common">Guinea pig</name>
    <dbReference type="NCBI Taxonomy" id="10141"/>
    <lineage>
        <taxon>Eukaryota</taxon>
        <taxon>Metazoa</taxon>
        <taxon>Chordata</taxon>
        <taxon>Craniata</taxon>
        <taxon>Vertebrata</taxon>
        <taxon>Euteleostomi</taxon>
        <taxon>Mammalia</taxon>
        <taxon>Eutheria</taxon>
        <taxon>Euarchontoglires</taxon>
        <taxon>Glires</taxon>
        <taxon>Rodentia</taxon>
        <taxon>Hystricomorpha</taxon>
        <taxon>Caviidae</taxon>
        <taxon>Cavia</taxon>
    </lineage>
</organism>
<comment type="similarity">
    <text evidence="2">Belongs to the SLITRK family.</text>
</comment>
<keyword evidence="17" id="KW-1185">Reference proteome</keyword>
<dbReference type="InterPro" id="IPR032675">
    <property type="entry name" value="LRR_dom_sf"/>
</dbReference>
<dbReference type="FunCoup" id="A0A286XV08">
    <property type="interactions" value="38"/>
</dbReference>
<dbReference type="EMBL" id="AAKN02001360">
    <property type="status" value="NOT_ANNOTATED_CDS"/>
    <property type="molecule type" value="Genomic_DNA"/>
</dbReference>
<dbReference type="GO" id="GO:0007409">
    <property type="term" value="P:axonogenesis"/>
    <property type="evidence" value="ECO:0007669"/>
    <property type="project" value="UniProtKB-ARBA"/>
</dbReference>
<dbReference type="PROSITE" id="PS51450">
    <property type="entry name" value="LRR"/>
    <property type="match status" value="2"/>
</dbReference>
<dbReference type="AlphaFoldDB" id="A0A286XV08"/>
<dbReference type="GO" id="GO:0016020">
    <property type="term" value="C:membrane"/>
    <property type="evidence" value="ECO:0007669"/>
    <property type="project" value="UniProtKB-SubCell"/>
</dbReference>
<keyword evidence="8 12" id="KW-0472">Membrane</keyword>
<evidence type="ECO:0000256" key="10">
    <source>
        <dbReference type="ARBA" id="ARBA00071618"/>
    </source>
</evidence>
<dbReference type="GeneID" id="106025836"/>
<dbReference type="SMART" id="SM00082">
    <property type="entry name" value="LRRCT"/>
    <property type="match status" value="1"/>
</dbReference>
<protein>
    <recommendedName>
        <fullName evidence="10">Leucine-rich repeat and transmembrane domain-containing protein 1</fullName>
    </recommendedName>
</protein>
<dbReference type="SMART" id="SM00364">
    <property type="entry name" value="LRR_BAC"/>
    <property type="match status" value="4"/>
</dbReference>
<dbReference type="OrthoDB" id="1394818at2759"/>
<evidence type="ECO:0000256" key="9">
    <source>
        <dbReference type="ARBA" id="ARBA00023180"/>
    </source>
</evidence>
<dbReference type="SUPFAM" id="SSF52058">
    <property type="entry name" value="L domain-like"/>
    <property type="match status" value="1"/>
</dbReference>
<sequence length="350" mass="38711">MKGELLLLSSMIFLLQGACGCPEKCFCHSSSNSVDCSHRGLAEIPPNLPPETLTLLLQDNQIYQLPAFAFRTVPRLKTLNLSNNSLSELVPEAFHGLQHLEVLNVTQNSLLSLESRLFHFLPQLRELDLSSNNISHLPTSLGEPWENLTVFAVQQNQLQHLSRELLESMPRVRLLLLQNNLWKCNCHLLGLKLWLEKFIYEGGITDGIVCGSPDTWKGKDLLKIPHELYQPCPPPPPPLPPPELVFSQARQHDSEQGELPKSPEDHNVGRHDISECMVKPKPRPANLRHAVATVVITGVVCGIVCLMMLAAAIYGCTYAAITAQHHGRASAQTSESGKMGGKEPFDSLPA</sequence>
<evidence type="ECO:0000256" key="2">
    <source>
        <dbReference type="ARBA" id="ARBA00010439"/>
    </source>
</evidence>
<gene>
    <name evidence="16" type="primary">LRTM1</name>
</gene>
<accession>A0A286XV08</accession>
<keyword evidence="6" id="KW-0677">Repeat</keyword>
<dbReference type="InterPro" id="IPR003591">
    <property type="entry name" value="Leu-rich_rpt_typical-subtyp"/>
</dbReference>
<dbReference type="PANTHER" id="PTHR45773">
    <property type="entry name" value="SLIT AND NTRK-LIKE PROTEIN 4-RELATED"/>
    <property type="match status" value="1"/>
</dbReference>
<evidence type="ECO:0000256" key="4">
    <source>
        <dbReference type="ARBA" id="ARBA00022692"/>
    </source>
</evidence>
<evidence type="ECO:0000256" key="1">
    <source>
        <dbReference type="ARBA" id="ARBA00004479"/>
    </source>
</evidence>
<feature type="compositionally biased region" description="Basic and acidic residues" evidence="11">
    <location>
        <begin position="340"/>
        <end position="350"/>
    </location>
</feature>
<feature type="domain" description="LRRCT" evidence="15">
    <location>
        <begin position="180"/>
        <end position="233"/>
    </location>
</feature>
<dbReference type="InterPro" id="IPR001611">
    <property type="entry name" value="Leu-rich_rpt"/>
</dbReference>
<keyword evidence="7 12" id="KW-1133">Transmembrane helix</keyword>
<dbReference type="PANTHER" id="PTHR45773:SF5">
    <property type="entry name" value="SLIT AND NTRK-LIKE PROTEIN 5"/>
    <property type="match status" value="1"/>
</dbReference>
<evidence type="ECO:0000313" key="16">
    <source>
        <dbReference type="Ensembl" id="ENSCPOP00000029371.1"/>
    </source>
</evidence>
<dbReference type="Pfam" id="PF13855">
    <property type="entry name" value="LRR_8"/>
    <property type="match status" value="2"/>
</dbReference>
<dbReference type="RefSeq" id="XP_012999383.1">
    <property type="nucleotide sequence ID" value="XM_013143929.3"/>
</dbReference>
<proteinExistence type="inferred from homology"/>
<evidence type="ECO:0000259" key="15">
    <source>
        <dbReference type="SMART" id="SM00082"/>
    </source>
</evidence>
<reference evidence="16" key="2">
    <citation type="submission" date="2025-08" db="UniProtKB">
        <authorList>
            <consortium name="Ensembl"/>
        </authorList>
    </citation>
    <scope>IDENTIFICATION</scope>
    <source>
        <strain evidence="16">2N</strain>
    </source>
</reference>
<dbReference type="Ensembl" id="ENSCPOT00000046374.1">
    <property type="protein sequence ID" value="ENSCPOP00000029371.1"/>
    <property type="gene ID" value="ENSCPOG00000035248.1"/>
</dbReference>
<dbReference type="GeneTree" id="ENSGT00940000158933"/>
<evidence type="ECO:0000256" key="7">
    <source>
        <dbReference type="ARBA" id="ARBA00022989"/>
    </source>
</evidence>
<dbReference type="SMART" id="SM00013">
    <property type="entry name" value="LRRNT"/>
    <property type="match status" value="1"/>
</dbReference>
<keyword evidence="4 12" id="KW-0812">Transmembrane</keyword>
<evidence type="ECO:0000256" key="6">
    <source>
        <dbReference type="ARBA" id="ARBA00022737"/>
    </source>
</evidence>
<dbReference type="InterPro" id="IPR000372">
    <property type="entry name" value="LRRNT"/>
</dbReference>
<dbReference type="PRINTS" id="PR00019">
    <property type="entry name" value="LEURICHRPT"/>
</dbReference>
<feature type="chain" id="PRO_5011516951" description="Leucine-rich repeat and transmembrane domain-containing protein 1" evidence="13">
    <location>
        <begin position="21"/>
        <end position="350"/>
    </location>
</feature>
<dbReference type="Proteomes" id="UP000005447">
    <property type="component" value="Unassembled WGS sequence"/>
</dbReference>
<dbReference type="InParanoid" id="A0A286XV08"/>
<dbReference type="CTD" id="57408"/>
<keyword evidence="3" id="KW-0433">Leucine-rich repeat</keyword>
<comment type="subcellular location">
    <subcellularLocation>
        <location evidence="1">Membrane</location>
        <topology evidence="1">Single-pass type I membrane protein</topology>
    </subcellularLocation>
</comment>
<dbReference type="KEGG" id="cpoc:106025836"/>